<sequence length="115" mass="13038">MRGCFSRSTSSVHLMTRCLAALVSRNLAIWARRSYLSAWITSVVTIKLSSMFTHCIDTNRVPVECLDPDVSPVHSRGVITNHVLLKQRAQTRYRNIDDHLEERLELNGAVRCIAT</sequence>
<keyword evidence="2" id="KW-1185">Reference proteome</keyword>
<dbReference type="AlphaFoldDB" id="A0A1L9VYQ3"/>
<dbReference type="GeneID" id="34459309"/>
<dbReference type="VEuPathDB" id="FungiDB:ASPGLDRAFT_192118"/>
<reference evidence="2" key="1">
    <citation type="journal article" date="2017" name="Genome Biol.">
        <title>Comparative genomics reveals high biological diversity and specific adaptations in the industrially and medically important fungal genus Aspergillus.</title>
        <authorList>
            <person name="de Vries R.P."/>
            <person name="Riley R."/>
            <person name="Wiebenga A."/>
            <person name="Aguilar-Osorio G."/>
            <person name="Amillis S."/>
            <person name="Uchima C.A."/>
            <person name="Anderluh G."/>
            <person name="Asadollahi M."/>
            <person name="Askin M."/>
            <person name="Barry K."/>
            <person name="Battaglia E."/>
            <person name="Bayram O."/>
            <person name="Benocci T."/>
            <person name="Braus-Stromeyer S.A."/>
            <person name="Caldana C."/>
            <person name="Canovas D."/>
            <person name="Cerqueira G.C."/>
            <person name="Chen F."/>
            <person name="Chen W."/>
            <person name="Choi C."/>
            <person name="Clum A."/>
            <person name="Dos Santos R.A."/>
            <person name="Damasio A.R."/>
            <person name="Diallinas G."/>
            <person name="Emri T."/>
            <person name="Fekete E."/>
            <person name="Flipphi M."/>
            <person name="Freyberg S."/>
            <person name="Gallo A."/>
            <person name="Gournas C."/>
            <person name="Habgood R."/>
            <person name="Hainaut M."/>
            <person name="Harispe M.L."/>
            <person name="Henrissat B."/>
            <person name="Hilden K.S."/>
            <person name="Hope R."/>
            <person name="Hossain A."/>
            <person name="Karabika E."/>
            <person name="Karaffa L."/>
            <person name="Karanyi Z."/>
            <person name="Krasevec N."/>
            <person name="Kuo A."/>
            <person name="Kusch H."/>
            <person name="LaButti K."/>
            <person name="Lagendijk E.L."/>
            <person name="Lapidus A."/>
            <person name="Levasseur A."/>
            <person name="Lindquist E."/>
            <person name="Lipzen A."/>
            <person name="Logrieco A.F."/>
            <person name="MacCabe A."/>
            <person name="Maekelae M.R."/>
            <person name="Malavazi I."/>
            <person name="Melin P."/>
            <person name="Meyer V."/>
            <person name="Mielnichuk N."/>
            <person name="Miskei M."/>
            <person name="Molnar A.P."/>
            <person name="Mule G."/>
            <person name="Ngan C.Y."/>
            <person name="Orejas M."/>
            <person name="Orosz E."/>
            <person name="Ouedraogo J.P."/>
            <person name="Overkamp K.M."/>
            <person name="Park H.-S."/>
            <person name="Perrone G."/>
            <person name="Piumi F."/>
            <person name="Punt P.J."/>
            <person name="Ram A.F."/>
            <person name="Ramon A."/>
            <person name="Rauscher S."/>
            <person name="Record E."/>
            <person name="Riano-Pachon D.M."/>
            <person name="Robert V."/>
            <person name="Roehrig J."/>
            <person name="Ruller R."/>
            <person name="Salamov A."/>
            <person name="Salih N.S."/>
            <person name="Samson R.A."/>
            <person name="Sandor E."/>
            <person name="Sanguinetti M."/>
            <person name="Schuetze T."/>
            <person name="Sepcic K."/>
            <person name="Shelest E."/>
            <person name="Sherlock G."/>
            <person name="Sophianopoulou V."/>
            <person name="Squina F.M."/>
            <person name="Sun H."/>
            <person name="Susca A."/>
            <person name="Todd R.B."/>
            <person name="Tsang A."/>
            <person name="Unkles S.E."/>
            <person name="van de Wiele N."/>
            <person name="van Rossen-Uffink D."/>
            <person name="Oliveira J.V."/>
            <person name="Vesth T.C."/>
            <person name="Visser J."/>
            <person name="Yu J.-H."/>
            <person name="Zhou M."/>
            <person name="Andersen M.R."/>
            <person name="Archer D.B."/>
            <person name="Baker S.E."/>
            <person name="Benoit I."/>
            <person name="Brakhage A.A."/>
            <person name="Braus G.H."/>
            <person name="Fischer R."/>
            <person name="Frisvad J.C."/>
            <person name="Goldman G.H."/>
            <person name="Houbraken J."/>
            <person name="Oakley B."/>
            <person name="Pocsi I."/>
            <person name="Scazzocchio C."/>
            <person name="Seiboth B."/>
            <person name="vanKuyk P.A."/>
            <person name="Wortman J."/>
            <person name="Dyer P.S."/>
            <person name="Grigoriev I.V."/>
        </authorList>
    </citation>
    <scope>NUCLEOTIDE SEQUENCE [LARGE SCALE GENOMIC DNA]</scope>
    <source>
        <strain evidence="2">CBS 516.65</strain>
    </source>
</reference>
<evidence type="ECO:0000313" key="2">
    <source>
        <dbReference type="Proteomes" id="UP000184300"/>
    </source>
</evidence>
<dbReference type="Proteomes" id="UP000184300">
    <property type="component" value="Unassembled WGS sequence"/>
</dbReference>
<accession>A0A1L9VYQ3</accession>
<protein>
    <submittedName>
        <fullName evidence="1">Uncharacterized protein</fullName>
    </submittedName>
</protein>
<dbReference type="EMBL" id="KV878888">
    <property type="protein sequence ID" value="OJJ89050.1"/>
    <property type="molecule type" value="Genomic_DNA"/>
</dbReference>
<organism evidence="1 2">
    <name type="scientific">Aspergillus glaucus CBS 516.65</name>
    <dbReference type="NCBI Taxonomy" id="1160497"/>
    <lineage>
        <taxon>Eukaryota</taxon>
        <taxon>Fungi</taxon>
        <taxon>Dikarya</taxon>
        <taxon>Ascomycota</taxon>
        <taxon>Pezizomycotina</taxon>
        <taxon>Eurotiomycetes</taxon>
        <taxon>Eurotiomycetidae</taxon>
        <taxon>Eurotiales</taxon>
        <taxon>Aspergillaceae</taxon>
        <taxon>Aspergillus</taxon>
        <taxon>Aspergillus subgen. Aspergillus</taxon>
    </lineage>
</organism>
<name>A0A1L9VYQ3_ASPGL</name>
<dbReference type="RefSeq" id="XP_022405712.1">
    <property type="nucleotide sequence ID" value="XM_022543048.1"/>
</dbReference>
<evidence type="ECO:0000313" key="1">
    <source>
        <dbReference type="EMBL" id="OJJ89050.1"/>
    </source>
</evidence>
<proteinExistence type="predicted"/>
<gene>
    <name evidence="1" type="ORF">ASPGLDRAFT_192118</name>
</gene>